<dbReference type="PANTHER" id="PTHR42793">
    <property type="entry name" value="COA BINDING DOMAIN CONTAINING PROTEIN"/>
    <property type="match status" value="1"/>
</dbReference>
<dbReference type="AlphaFoldDB" id="A0A916UP73"/>
<dbReference type="Gene3D" id="3.40.50.261">
    <property type="entry name" value="Succinyl-CoA synthetase domains"/>
    <property type="match status" value="2"/>
</dbReference>
<keyword evidence="3" id="KW-0067">ATP-binding</keyword>
<dbReference type="FunFam" id="3.30.1490.20:FF:000020">
    <property type="entry name" value="Protein lysine acetyltransferase"/>
    <property type="match status" value="1"/>
</dbReference>
<comment type="caution">
    <text evidence="5">The sequence shown here is derived from an EMBL/GenBank/DDBJ whole genome shotgun (WGS) entry which is preliminary data.</text>
</comment>
<proteinExistence type="inferred from homology"/>
<dbReference type="GO" id="GO:0006099">
    <property type="term" value="P:tricarboxylic acid cycle"/>
    <property type="evidence" value="ECO:0007669"/>
    <property type="project" value="UniProtKB-KW"/>
</dbReference>
<dbReference type="Gene3D" id="3.30.1490.20">
    <property type="entry name" value="ATP-grasp fold, A domain"/>
    <property type="match status" value="1"/>
</dbReference>
<organism evidence="5 6">
    <name type="scientific">Chelatococcus reniformis</name>
    <dbReference type="NCBI Taxonomy" id="1494448"/>
    <lineage>
        <taxon>Bacteria</taxon>
        <taxon>Pseudomonadati</taxon>
        <taxon>Pseudomonadota</taxon>
        <taxon>Alphaproteobacteria</taxon>
        <taxon>Hyphomicrobiales</taxon>
        <taxon>Chelatococcaceae</taxon>
        <taxon>Chelatococcus</taxon>
    </lineage>
</organism>
<name>A0A916UP73_9HYPH</name>
<dbReference type="SMART" id="SM00881">
    <property type="entry name" value="CoA_binding"/>
    <property type="match status" value="1"/>
</dbReference>
<dbReference type="InterPro" id="IPR013815">
    <property type="entry name" value="ATP_grasp_subdomain_1"/>
</dbReference>
<keyword evidence="1" id="KW-0816">Tricarboxylic acid cycle</keyword>
<dbReference type="SUPFAM" id="SSF56059">
    <property type="entry name" value="Glutathione synthetase ATP-binding domain-like"/>
    <property type="match status" value="1"/>
</dbReference>
<dbReference type="Gene3D" id="3.40.50.720">
    <property type="entry name" value="NAD(P)-binding Rossmann-like Domain"/>
    <property type="match status" value="1"/>
</dbReference>
<evidence type="ECO:0000256" key="3">
    <source>
        <dbReference type="PROSITE-ProRule" id="PRU00409"/>
    </source>
</evidence>
<evidence type="ECO:0000313" key="5">
    <source>
        <dbReference type="EMBL" id="GGC81467.1"/>
    </source>
</evidence>
<comment type="similarity">
    <text evidence="2">In the N-terminal section; belongs to the acetate CoA ligase alpha subunit family.</text>
</comment>
<dbReference type="InterPro" id="IPR043938">
    <property type="entry name" value="Ligase_CoA_dom"/>
</dbReference>
<dbReference type="PROSITE" id="PS50975">
    <property type="entry name" value="ATP_GRASP"/>
    <property type="match status" value="1"/>
</dbReference>
<evidence type="ECO:0000259" key="4">
    <source>
        <dbReference type="PROSITE" id="PS50975"/>
    </source>
</evidence>
<evidence type="ECO:0000256" key="1">
    <source>
        <dbReference type="ARBA" id="ARBA00022532"/>
    </source>
</evidence>
<dbReference type="RefSeq" id="WP_244642134.1">
    <property type="nucleotide sequence ID" value="NZ_BMGG01000008.1"/>
</dbReference>
<dbReference type="GO" id="GO:0005524">
    <property type="term" value="F:ATP binding"/>
    <property type="evidence" value="ECO:0007669"/>
    <property type="project" value="UniProtKB-UniRule"/>
</dbReference>
<dbReference type="PANTHER" id="PTHR42793:SF1">
    <property type="entry name" value="PEPTIDYL-LYSINE N-ACETYLTRANSFERASE PATZ"/>
    <property type="match status" value="1"/>
</dbReference>
<dbReference type="GO" id="GO:0046872">
    <property type="term" value="F:metal ion binding"/>
    <property type="evidence" value="ECO:0007669"/>
    <property type="project" value="InterPro"/>
</dbReference>
<dbReference type="Pfam" id="PF13380">
    <property type="entry name" value="CoA_binding_2"/>
    <property type="match status" value="1"/>
</dbReference>
<dbReference type="Pfam" id="PF19045">
    <property type="entry name" value="Ligase_CoA_2"/>
    <property type="match status" value="1"/>
</dbReference>
<sequence length="720" mass="73872">MAQTDQLADAGHPLDHFFKPRSIAVIGASPDTTKIRGQLQSMLAKNGYAGRLYPINPSYQEIAGVRCYASVAAIGEPVDLALIAIPAAGVVAALEDCAVAGVRHAVIITSGFAEEGGAAAEAQAEIAALARRTGLRVSGPNAQGFHNEPGHVAATFSPTVDVKPDRQPIDLGARRVGIVSQSGGLGFAFYNHGKAWGLNFSCVVSSGNEADLGAGDFFDYMVEDPATDVILLFLEGVRDTATFVAAAAKAAAAGKPVIVCKVGRSGAGERATASHTANMSGWDAAYGAVFARYGFIQAADPDEAIAIAAALTTAPLAGGQRAGIVTVSGGGGAWVADTLAANGLEVPELSQEFQAAIRPLIPSYGAAGNPIDVTAQGVHTGGLQASVDRLVESDEVDLVVLVNSLSSEHRIAFDVEAMGKLARSQRKPILVYSYTLPSDFARRRIAEAGLPVFANLTNLGIAARRLAERGAYTPPRPAAPAAIAPAAARLLADLGPALSEVDAKRVLGACAVPMARERLVASAEGLDEAMAAVGFPLVLKVQSPQIQHKSEVGGVRLAIADAVAGRAAYRALLADVAAQRPDAVLQGVLVSPMAAKGVEIIVGTLVDRTFGPMVTVGFGGVTTELFKDLACRPAPVTPEEAASMLAELKAAPLLEGFRGAPLADTDALCTLVAQVSTIAAALKDEVAEIELNPVLVHPAGQGLTIADALIVRSAPARPPA</sequence>
<dbReference type="Pfam" id="PF13549">
    <property type="entry name" value="ATP-grasp_5"/>
    <property type="match status" value="1"/>
</dbReference>
<feature type="domain" description="ATP-grasp" evidence="4">
    <location>
        <begin position="504"/>
        <end position="540"/>
    </location>
</feature>
<dbReference type="EMBL" id="BMGG01000008">
    <property type="protein sequence ID" value="GGC81467.1"/>
    <property type="molecule type" value="Genomic_DNA"/>
</dbReference>
<reference evidence="5" key="1">
    <citation type="journal article" date="2014" name="Int. J. Syst. Evol. Microbiol.">
        <title>Complete genome sequence of Corynebacterium casei LMG S-19264T (=DSM 44701T), isolated from a smear-ripened cheese.</title>
        <authorList>
            <consortium name="US DOE Joint Genome Institute (JGI-PGF)"/>
            <person name="Walter F."/>
            <person name="Albersmeier A."/>
            <person name="Kalinowski J."/>
            <person name="Ruckert C."/>
        </authorList>
    </citation>
    <scope>NUCLEOTIDE SEQUENCE</scope>
    <source>
        <strain evidence="5">CGMCC 1.12919</strain>
    </source>
</reference>
<accession>A0A916UP73</accession>
<dbReference type="SUPFAM" id="SSF51735">
    <property type="entry name" value="NAD(P)-binding Rossmann-fold domains"/>
    <property type="match status" value="1"/>
</dbReference>
<evidence type="ECO:0000256" key="2">
    <source>
        <dbReference type="ARBA" id="ARBA00060888"/>
    </source>
</evidence>
<dbReference type="InterPro" id="IPR016102">
    <property type="entry name" value="Succinyl-CoA_synth-like"/>
</dbReference>
<gene>
    <name evidence="5" type="ORF">GCM10010994_44300</name>
</gene>
<keyword evidence="6" id="KW-1185">Reference proteome</keyword>
<reference evidence="5" key="2">
    <citation type="submission" date="2020-09" db="EMBL/GenBank/DDBJ databases">
        <authorList>
            <person name="Sun Q."/>
            <person name="Zhou Y."/>
        </authorList>
    </citation>
    <scope>NUCLEOTIDE SEQUENCE</scope>
    <source>
        <strain evidence="5">CGMCC 1.12919</strain>
    </source>
</reference>
<evidence type="ECO:0000313" key="6">
    <source>
        <dbReference type="Proteomes" id="UP000637002"/>
    </source>
</evidence>
<dbReference type="InterPro" id="IPR032875">
    <property type="entry name" value="Succ_CoA_lig_flav_dom"/>
</dbReference>
<dbReference type="GO" id="GO:0043758">
    <property type="term" value="F:acetate-CoA ligase (ADP-forming) activity"/>
    <property type="evidence" value="ECO:0007669"/>
    <property type="project" value="InterPro"/>
</dbReference>
<dbReference type="SUPFAM" id="SSF52210">
    <property type="entry name" value="Succinyl-CoA synthetase domains"/>
    <property type="match status" value="2"/>
</dbReference>
<keyword evidence="3" id="KW-0547">Nucleotide-binding</keyword>
<protein>
    <submittedName>
        <fullName evidence="5">Acyl-CoA synthetase</fullName>
    </submittedName>
</protein>
<dbReference type="InterPro" id="IPR036291">
    <property type="entry name" value="NAD(P)-bd_dom_sf"/>
</dbReference>
<dbReference type="InterPro" id="IPR003781">
    <property type="entry name" value="CoA-bd"/>
</dbReference>
<dbReference type="Pfam" id="PF13607">
    <property type="entry name" value="Succ_CoA_lig"/>
    <property type="match status" value="1"/>
</dbReference>
<dbReference type="Gene3D" id="3.30.470.20">
    <property type="entry name" value="ATP-grasp fold, B domain"/>
    <property type="match status" value="1"/>
</dbReference>
<dbReference type="Proteomes" id="UP000637002">
    <property type="component" value="Unassembled WGS sequence"/>
</dbReference>
<dbReference type="InterPro" id="IPR011761">
    <property type="entry name" value="ATP-grasp"/>
</dbReference>